<dbReference type="GO" id="GO:0016592">
    <property type="term" value="C:mediator complex"/>
    <property type="evidence" value="ECO:0007669"/>
    <property type="project" value="InterPro"/>
</dbReference>
<reference evidence="6" key="1">
    <citation type="submission" date="2018-10" db="EMBL/GenBank/DDBJ databases">
        <title>A high-quality apple genome assembly.</title>
        <authorList>
            <person name="Hu J."/>
        </authorList>
    </citation>
    <scope>NUCLEOTIDE SEQUENCE [LARGE SCALE GENOMIC DNA]</scope>
    <source>
        <tissue evidence="6">Young leaf</tissue>
    </source>
</reference>
<sequence length="92" mass="10655">MLSQFTALQTQLFEAELQEILHLQDAKLKIACEVKSKDAALLSFYKKLRDVEQVLDNLVDDYSDFTPPPPNEQNMKMVQMMILCAPLRFHLN</sequence>
<keyword evidence="3" id="KW-0805">Transcription regulation</keyword>
<dbReference type="PANTHER" id="PTHR13208:SF2">
    <property type="entry name" value="MEDIATOR OF RNA POLYMERASE II TRANSCRIPTION SUBUNIT 4"/>
    <property type="match status" value="1"/>
</dbReference>
<comment type="caution">
    <text evidence="6">The sequence shown here is derived from an EMBL/GenBank/DDBJ whole genome shotgun (WGS) entry which is preliminary data.</text>
</comment>
<dbReference type="GO" id="GO:0070847">
    <property type="term" value="C:core mediator complex"/>
    <property type="evidence" value="ECO:0007669"/>
    <property type="project" value="TreeGrafter"/>
</dbReference>
<dbReference type="PANTHER" id="PTHR13208">
    <property type="entry name" value="MEDIATOR OF RNA POLYMERASE II TRANSCRIPTION SUBUNIT 4"/>
    <property type="match status" value="1"/>
</dbReference>
<dbReference type="GO" id="GO:0003712">
    <property type="term" value="F:transcription coregulator activity"/>
    <property type="evidence" value="ECO:0007669"/>
    <property type="project" value="InterPro"/>
</dbReference>
<keyword evidence="4" id="KW-0804">Transcription</keyword>
<comment type="similarity">
    <text evidence="2">Belongs to the Mediator complex subunit 4 family.</text>
</comment>
<dbReference type="InterPro" id="IPR019258">
    <property type="entry name" value="Mediator_Med4"/>
</dbReference>
<evidence type="ECO:0000256" key="2">
    <source>
        <dbReference type="ARBA" id="ARBA00009626"/>
    </source>
</evidence>
<name>A0A498JGN4_MALDO</name>
<evidence type="ECO:0000256" key="1">
    <source>
        <dbReference type="ARBA" id="ARBA00004123"/>
    </source>
</evidence>
<dbReference type="AlphaFoldDB" id="A0A498JGN4"/>
<dbReference type="GO" id="GO:0006357">
    <property type="term" value="P:regulation of transcription by RNA polymerase II"/>
    <property type="evidence" value="ECO:0007669"/>
    <property type="project" value="InterPro"/>
</dbReference>
<keyword evidence="7" id="KW-1185">Reference proteome</keyword>
<organism evidence="6 7">
    <name type="scientific">Malus domestica</name>
    <name type="common">Apple</name>
    <name type="synonym">Pyrus malus</name>
    <dbReference type="NCBI Taxonomy" id="3750"/>
    <lineage>
        <taxon>Eukaryota</taxon>
        <taxon>Viridiplantae</taxon>
        <taxon>Streptophyta</taxon>
        <taxon>Embryophyta</taxon>
        <taxon>Tracheophyta</taxon>
        <taxon>Spermatophyta</taxon>
        <taxon>Magnoliopsida</taxon>
        <taxon>eudicotyledons</taxon>
        <taxon>Gunneridae</taxon>
        <taxon>Pentapetalae</taxon>
        <taxon>rosids</taxon>
        <taxon>fabids</taxon>
        <taxon>Rosales</taxon>
        <taxon>Rosaceae</taxon>
        <taxon>Amygdaloideae</taxon>
        <taxon>Maleae</taxon>
        <taxon>Malus</taxon>
    </lineage>
</organism>
<evidence type="ECO:0000256" key="3">
    <source>
        <dbReference type="ARBA" id="ARBA00023015"/>
    </source>
</evidence>
<comment type="subcellular location">
    <subcellularLocation>
        <location evidence="1">Nucleus</location>
    </subcellularLocation>
</comment>
<dbReference type="Proteomes" id="UP000290289">
    <property type="component" value="Chromosome 7"/>
</dbReference>
<evidence type="ECO:0000256" key="5">
    <source>
        <dbReference type="ARBA" id="ARBA00023242"/>
    </source>
</evidence>
<dbReference type="EMBL" id="RDQH01000333">
    <property type="protein sequence ID" value="RXH92963.1"/>
    <property type="molecule type" value="Genomic_DNA"/>
</dbReference>
<accession>A0A498JGN4</accession>
<keyword evidence="5" id="KW-0539">Nucleus</keyword>
<proteinExistence type="inferred from homology"/>
<gene>
    <name evidence="6" type="ORF">DVH24_011987</name>
</gene>
<protein>
    <submittedName>
        <fullName evidence="6">Uncharacterized protein</fullName>
    </submittedName>
</protein>
<evidence type="ECO:0000313" key="6">
    <source>
        <dbReference type="EMBL" id="RXH92963.1"/>
    </source>
</evidence>
<evidence type="ECO:0000313" key="7">
    <source>
        <dbReference type="Proteomes" id="UP000290289"/>
    </source>
</evidence>
<evidence type="ECO:0000256" key="4">
    <source>
        <dbReference type="ARBA" id="ARBA00023163"/>
    </source>
</evidence>